<dbReference type="PANTHER" id="PTHR13707">
    <property type="entry name" value="KETOACID-COENZYME A TRANSFERASE"/>
    <property type="match status" value="1"/>
</dbReference>
<dbReference type="NCBIfam" id="TIGR02428">
    <property type="entry name" value="pcaJ_scoB_fam"/>
    <property type="match status" value="1"/>
</dbReference>
<dbReference type="InterPro" id="IPR004165">
    <property type="entry name" value="CoA_trans_fam_I"/>
</dbReference>
<evidence type="ECO:0000256" key="1">
    <source>
        <dbReference type="ARBA" id="ARBA00007154"/>
    </source>
</evidence>
<dbReference type="Pfam" id="PF01144">
    <property type="entry name" value="CoA_trans"/>
    <property type="match status" value="2"/>
</dbReference>
<evidence type="ECO:0000256" key="4">
    <source>
        <dbReference type="PIRSR" id="PIRSR000858-1"/>
    </source>
</evidence>
<evidence type="ECO:0000313" key="5">
    <source>
        <dbReference type="EMBL" id="GMH83001.1"/>
    </source>
</evidence>
<dbReference type="OrthoDB" id="1933379at2759"/>
<comment type="catalytic activity">
    <reaction evidence="3">
        <text>a 3-oxo acid + succinyl-CoA = a 3-oxoacyl-CoA + succinate</text>
        <dbReference type="Rhea" id="RHEA:24564"/>
        <dbReference type="ChEBI" id="CHEBI:30031"/>
        <dbReference type="ChEBI" id="CHEBI:35973"/>
        <dbReference type="ChEBI" id="CHEBI:57292"/>
        <dbReference type="ChEBI" id="CHEBI:90726"/>
        <dbReference type="EC" id="2.8.3.5"/>
    </reaction>
</comment>
<evidence type="ECO:0000313" key="6">
    <source>
        <dbReference type="Proteomes" id="UP001165085"/>
    </source>
</evidence>
<sequence length="517" mass="55237">MQACRSSLSLVGRRWKSGLTTNRKKVVASAEEATNDILPGASLLVGGFGLTGVPENLIRGVVATGADDLKVVSSNVGTAERGLGLLFQTKQISKMTGSYVGENEIFEQQFLNGEIEVELIPMGTLAEKMRAAGAGVPAFFTRTGVGTLVQHGGMPMRYSTDGSRNVIKTSTPRMAGLFKPPLAPPDAKPTEYILEQAMSGDFALVKAWKADPEGNLVYRMTSRNHNPAVATAGRITIAEVEEIVPLGSLDPNEIHTPGIYVDRIVQGDRIGVIERLTLASKKFTVDGSRETIARRAALELVDGDYVNLGIGIPTLVSNYVPEKVEITLQSENGMLGVGPFPSSGSEDCDLINAGKQTVTALDGASYFSADQSFAMIRGAHCQLTILGSMQVSMHGDMSNYLIPGKLVKGMGGAMDLVASGSRVVVTMEHCDKHGNSKILPSCTLPLTGKGVVDTIITEKAVFKVLPDLNGLQLIEVGKGETVDTIREVTEAPFTVSDDVKPMRESRLPRHSMMSPEY</sequence>
<dbReference type="Proteomes" id="UP001165085">
    <property type="component" value="Unassembled WGS sequence"/>
</dbReference>
<dbReference type="InterPro" id="IPR014388">
    <property type="entry name" value="3-oxoacid_CoA-transferase"/>
</dbReference>
<keyword evidence="6" id="KW-1185">Reference proteome</keyword>
<evidence type="ECO:0000256" key="3">
    <source>
        <dbReference type="PIRNR" id="PIRNR000858"/>
    </source>
</evidence>
<dbReference type="Gene3D" id="3.40.1080.10">
    <property type="entry name" value="Glutaconate Coenzyme A-transferase"/>
    <property type="match status" value="2"/>
</dbReference>
<proteinExistence type="inferred from homology"/>
<comment type="caution">
    <text evidence="5">The sequence shown here is derived from an EMBL/GenBank/DDBJ whole genome shotgun (WGS) entry which is preliminary data.</text>
</comment>
<dbReference type="AlphaFoldDB" id="A0A9W7B269"/>
<comment type="pathway">
    <text evidence="3">Ketone metabolism; succinyl-CoA degradation; acetoacetyl-CoA from succinyl-CoA: step 1/1.</text>
</comment>
<name>A0A9W7B269_9STRA</name>
<protein>
    <recommendedName>
        <fullName evidence="3">Succinyl-CoA:3-ketoacid-coenzyme A transferase</fullName>
        <ecNumber evidence="3">2.8.3.5</ecNumber>
    </recommendedName>
</protein>
<dbReference type="PANTHER" id="PTHR13707:SF60">
    <property type="entry name" value="ACETATE COA-TRANSFERASE SUBUNIT ALPHA"/>
    <property type="match status" value="1"/>
</dbReference>
<dbReference type="InterPro" id="IPR012791">
    <property type="entry name" value="3-oxoacid_CoA-transf_B"/>
</dbReference>
<organism evidence="5 6">
    <name type="scientific">Triparma strigata</name>
    <dbReference type="NCBI Taxonomy" id="1606541"/>
    <lineage>
        <taxon>Eukaryota</taxon>
        <taxon>Sar</taxon>
        <taxon>Stramenopiles</taxon>
        <taxon>Ochrophyta</taxon>
        <taxon>Bolidophyceae</taxon>
        <taxon>Parmales</taxon>
        <taxon>Triparmaceae</taxon>
        <taxon>Triparma</taxon>
    </lineage>
</organism>
<dbReference type="SUPFAM" id="SSF100950">
    <property type="entry name" value="NagB/RpiA/CoA transferase-like"/>
    <property type="match status" value="2"/>
</dbReference>
<dbReference type="SMART" id="SM00882">
    <property type="entry name" value="CoA_trans"/>
    <property type="match status" value="2"/>
</dbReference>
<accession>A0A9W7B269</accession>
<reference evidence="6" key="1">
    <citation type="journal article" date="2023" name="Commun. Biol.">
        <title>Genome analysis of Parmales, the sister group of diatoms, reveals the evolutionary specialization of diatoms from phago-mixotrophs to photoautotrophs.</title>
        <authorList>
            <person name="Ban H."/>
            <person name="Sato S."/>
            <person name="Yoshikawa S."/>
            <person name="Yamada K."/>
            <person name="Nakamura Y."/>
            <person name="Ichinomiya M."/>
            <person name="Sato N."/>
            <person name="Blanc-Mathieu R."/>
            <person name="Endo H."/>
            <person name="Kuwata A."/>
            <person name="Ogata H."/>
        </authorList>
    </citation>
    <scope>NUCLEOTIDE SEQUENCE [LARGE SCALE GENOMIC DNA]</scope>
    <source>
        <strain evidence="6">NIES 3701</strain>
    </source>
</reference>
<keyword evidence="3" id="KW-0496">Mitochondrion</keyword>
<feature type="active site" description="5-glutamyl coenzyme A thioester intermediate" evidence="4">
    <location>
        <position position="331"/>
    </location>
</feature>
<keyword evidence="2 3" id="KW-0808">Transferase</keyword>
<dbReference type="GO" id="GO:0046952">
    <property type="term" value="P:ketone body catabolic process"/>
    <property type="evidence" value="ECO:0007669"/>
    <property type="project" value="InterPro"/>
</dbReference>
<gene>
    <name evidence="5" type="ORF">TrST_g606</name>
</gene>
<dbReference type="FunFam" id="3.40.1080.10:FF:000001">
    <property type="entry name" value="Succinyl-coa:3-ketoacid-coenzyme a transferase subunit b"/>
    <property type="match status" value="1"/>
</dbReference>
<dbReference type="GO" id="GO:0008260">
    <property type="term" value="F:succinyl-CoA:3-oxo-acid CoA-transferase activity"/>
    <property type="evidence" value="ECO:0007669"/>
    <property type="project" value="UniProtKB-EC"/>
</dbReference>
<evidence type="ECO:0000256" key="2">
    <source>
        <dbReference type="ARBA" id="ARBA00022679"/>
    </source>
</evidence>
<comment type="similarity">
    <text evidence="1 3">Belongs to the 3-oxoacid CoA-transferase family.</text>
</comment>
<dbReference type="PIRSF" id="PIRSF000858">
    <property type="entry name" value="SCOT-t"/>
    <property type="match status" value="1"/>
</dbReference>
<dbReference type="EC" id="2.8.3.5" evidence="3"/>
<comment type="function">
    <text evidence="3">Key enzyme for ketone body catabolism. Transfers the CoA moiety from succinate to acetoacetate. Formation of the enzyme-CoA intermediate proceeds via an unstable anhydride species formed between the carboxylate groups of the enzyme and substrate.</text>
</comment>
<dbReference type="EMBL" id="BRXY01000277">
    <property type="protein sequence ID" value="GMH83001.1"/>
    <property type="molecule type" value="Genomic_DNA"/>
</dbReference>
<dbReference type="InterPro" id="IPR037171">
    <property type="entry name" value="NagB/RpiA_transferase-like"/>
</dbReference>